<dbReference type="Pfam" id="PF13377">
    <property type="entry name" value="Peripla_BP_3"/>
    <property type="match status" value="1"/>
</dbReference>
<dbReference type="Pfam" id="PF00356">
    <property type="entry name" value="LacI"/>
    <property type="match status" value="1"/>
</dbReference>
<name>A0A0A5FVK6_9BACI</name>
<dbReference type="SUPFAM" id="SSF47413">
    <property type="entry name" value="lambda repressor-like DNA-binding domains"/>
    <property type="match status" value="1"/>
</dbReference>
<dbReference type="CDD" id="cd01392">
    <property type="entry name" value="HTH_LacI"/>
    <property type="match status" value="1"/>
</dbReference>
<dbReference type="Gene3D" id="3.40.50.2300">
    <property type="match status" value="2"/>
</dbReference>
<dbReference type="EMBL" id="AVPF01000074">
    <property type="protein sequence ID" value="KGX83944.1"/>
    <property type="molecule type" value="Genomic_DNA"/>
</dbReference>
<dbReference type="AlphaFoldDB" id="A0A0A5FVK6"/>
<dbReference type="Proteomes" id="UP000030403">
    <property type="component" value="Unassembled WGS sequence"/>
</dbReference>
<keyword evidence="3" id="KW-0804">Transcription</keyword>
<dbReference type="eggNOG" id="COG1609">
    <property type="taxonomic scope" value="Bacteria"/>
</dbReference>
<dbReference type="SUPFAM" id="SSF53822">
    <property type="entry name" value="Periplasmic binding protein-like I"/>
    <property type="match status" value="1"/>
</dbReference>
<evidence type="ECO:0000313" key="6">
    <source>
        <dbReference type="Proteomes" id="UP000030403"/>
    </source>
</evidence>
<sequence>MGITIKDVAKAANVAPSTVSRVIANNSRISENTKKRVRKAMKDLGYHPNVNARNLANKSTQALGIVMKSSTDKALQNPFFSEVLRGISAIAHEEEHSLFISTGETENEIYESVERMVYGNQVDGIILLYSQVNDPVSDFLIEKDFPFVLIGKPYNQVDSITHVDNDNVTAAVDITNHLIEQGHERIAFIGGDTDLVVTLDRMRGYELALEKAGLPIKDEYHIHQEFLKSGGREAVHQLFQLDEPPTGLVIVDDLMSIGVMTMLEELGYQVPQDVSIVSFNNVYLSEISRPPLTTVDVNIHGLGCQAAKCVIEKVNNVDEPAKRIIVPYDIKKRQSTREAKNAPLSE</sequence>
<evidence type="ECO:0000313" key="5">
    <source>
        <dbReference type="EMBL" id="KGX83944.1"/>
    </source>
</evidence>
<proteinExistence type="predicted"/>
<dbReference type="STRING" id="1385511.GCA_000425225_00687"/>
<dbReference type="GO" id="GO:0003700">
    <property type="term" value="F:DNA-binding transcription factor activity"/>
    <property type="evidence" value="ECO:0007669"/>
    <property type="project" value="TreeGrafter"/>
</dbReference>
<dbReference type="InterPro" id="IPR000843">
    <property type="entry name" value="HTH_LacI"/>
</dbReference>
<dbReference type="InterPro" id="IPR010982">
    <property type="entry name" value="Lambda_DNA-bd_dom_sf"/>
</dbReference>
<protein>
    <submittedName>
        <fullName evidence="5">LacI family transcription regulator</fullName>
    </submittedName>
</protein>
<organism evidence="5 6">
    <name type="scientific">Pontibacillus marinus BH030004 = DSM 16465</name>
    <dbReference type="NCBI Taxonomy" id="1385511"/>
    <lineage>
        <taxon>Bacteria</taxon>
        <taxon>Bacillati</taxon>
        <taxon>Bacillota</taxon>
        <taxon>Bacilli</taxon>
        <taxon>Bacillales</taxon>
        <taxon>Bacillaceae</taxon>
        <taxon>Pontibacillus</taxon>
    </lineage>
</organism>
<reference evidence="5 6" key="1">
    <citation type="submission" date="2013-08" db="EMBL/GenBank/DDBJ databases">
        <authorList>
            <person name="Huang J."/>
            <person name="Wang G."/>
        </authorList>
    </citation>
    <scope>NUCLEOTIDE SEQUENCE [LARGE SCALE GENOMIC DNA]</scope>
    <source>
        <strain evidence="5 6">BH030004</strain>
    </source>
</reference>
<dbReference type="OrthoDB" id="9788209at2"/>
<gene>
    <name evidence="5" type="ORF">N783_20490</name>
</gene>
<dbReference type="GO" id="GO:0000976">
    <property type="term" value="F:transcription cis-regulatory region binding"/>
    <property type="evidence" value="ECO:0007669"/>
    <property type="project" value="TreeGrafter"/>
</dbReference>
<dbReference type="SMART" id="SM00354">
    <property type="entry name" value="HTH_LACI"/>
    <property type="match status" value="1"/>
</dbReference>
<evidence type="ECO:0000259" key="4">
    <source>
        <dbReference type="PROSITE" id="PS50932"/>
    </source>
</evidence>
<keyword evidence="6" id="KW-1185">Reference proteome</keyword>
<dbReference type="RefSeq" id="WP_027448123.1">
    <property type="nucleotide sequence ID" value="NZ_AVPF01000074.1"/>
</dbReference>
<dbReference type="PANTHER" id="PTHR30146">
    <property type="entry name" value="LACI-RELATED TRANSCRIPTIONAL REPRESSOR"/>
    <property type="match status" value="1"/>
</dbReference>
<keyword evidence="2" id="KW-0238">DNA-binding</keyword>
<keyword evidence="1" id="KW-0805">Transcription regulation</keyword>
<dbReference type="PANTHER" id="PTHR30146:SF109">
    <property type="entry name" value="HTH-TYPE TRANSCRIPTIONAL REGULATOR GALS"/>
    <property type="match status" value="1"/>
</dbReference>
<dbReference type="PROSITE" id="PS50932">
    <property type="entry name" value="HTH_LACI_2"/>
    <property type="match status" value="1"/>
</dbReference>
<dbReference type="CDD" id="cd06294">
    <property type="entry name" value="PBP1_MalR-like"/>
    <property type="match status" value="1"/>
</dbReference>
<evidence type="ECO:0000256" key="1">
    <source>
        <dbReference type="ARBA" id="ARBA00023015"/>
    </source>
</evidence>
<dbReference type="Gene3D" id="1.10.260.40">
    <property type="entry name" value="lambda repressor-like DNA-binding domains"/>
    <property type="match status" value="1"/>
</dbReference>
<feature type="domain" description="HTH lacI-type" evidence="4">
    <location>
        <begin position="3"/>
        <end position="57"/>
    </location>
</feature>
<accession>A0A0A5FVK6</accession>
<evidence type="ECO:0000256" key="3">
    <source>
        <dbReference type="ARBA" id="ARBA00023163"/>
    </source>
</evidence>
<dbReference type="InterPro" id="IPR028082">
    <property type="entry name" value="Peripla_BP_I"/>
</dbReference>
<dbReference type="InterPro" id="IPR046335">
    <property type="entry name" value="LacI/GalR-like_sensor"/>
</dbReference>
<evidence type="ECO:0000256" key="2">
    <source>
        <dbReference type="ARBA" id="ARBA00023125"/>
    </source>
</evidence>
<comment type="caution">
    <text evidence="5">The sequence shown here is derived from an EMBL/GenBank/DDBJ whole genome shotgun (WGS) entry which is preliminary data.</text>
</comment>